<keyword evidence="4 6" id="KW-1133">Transmembrane helix</keyword>
<comment type="subcellular location">
    <subcellularLocation>
        <location evidence="1">Cell membrane</location>
        <topology evidence="1">Multi-pass membrane protein</topology>
    </subcellularLocation>
</comment>
<feature type="transmembrane region" description="Helical" evidence="6">
    <location>
        <begin position="6"/>
        <end position="27"/>
    </location>
</feature>
<dbReference type="InterPro" id="IPR042094">
    <property type="entry name" value="T2SS_GspF_sf"/>
</dbReference>
<evidence type="ECO:0000256" key="4">
    <source>
        <dbReference type="ARBA" id="ARBA00022989"/>
    </source>
</evidence>
<evidence type="ECO:0000256" key="3">
    <source>
        <dbReference type="ARBA" id="ARBA00022692"/>
    </source>
</evidence>
<feature type="transmembrane region" description="Helical" evidence="6">
    <location>
        <begin position="134"/>
        <end position="157"/>
    </location>
</feature>
<protein>
    <submittedName>
        <fullName evidence="8">Type II secretion system F family protein</fullName>
    </submittedName>
</protein>
<evidence type="ECO:0000259" key="7">
    <source>
        <dbReference type="Pfam" id="PF00482"/>
    </source>
</evidence>
<accession>A0ABT1ZJ40</accession>
<proteinExistence type="predicted"/>
<organism evidence="8 9">
    <name type="scientific">Protaetiibacter mangrovi</name>
    <dbReference type="NCBI Taxonomy" id="2970926"/>
    <lineage>
        <taxon>Bacteria</taxon>
        <taxon>Bacillati</taxon>
        <taxon>Actinomycetota</taxon>
        <taxon>Actinomycetes</taxon>
        <taxon>Micrococcales</taxon>
        <taxon>Microbacteriaceae</taxon>
        <taxon>Protaetiibacter</taxon>
    </lineage>
</organism>
<evidence type="ECO:0000256" key="2">
    <source>
        <dbReference type="ARBA" id="ARBA00022475"/>
    </source>
</evidence>
<evidence type="ECO:0000313" key="9">
    <source>
        <dbReference type="Proteomes" id="UP001205337"/>
    </source>
</evidence>
<sequence>MSPTVALAVGLGIVLGLGLWTLAALVPRVGASRLADRVAPYVLDVSPAARELRARRAGEPASVFAELVAPVLARVGDGLAAVLGGDAVVARRLRQSGSPASVAAFRSRQLLWAAGGAAVGIVGALMLARSASVSPVVVVILAIVAAACGLLLPEQLLAARARSRMRRIAAELPTVLEFLSLALAAGETVRDALRRVSRVGSGELARELAQVIAEVEVGVALSDALTRCAAALELPALTRAVEQLTTALDRGSPLVEVLRAQAQDSRDVAKRQLLEAAGRKEVAMLVPLVFLILPVTVAFALFPATLVLQLGF</sequence>
<evidence type="ECO:0000256" key="5">
    <source>
        <dbReference type="ARBA" id="ARBA00023136"/>
    </source>
</evidence>
<keyword evidence="3 6" id="KW-0812">Transmembrane</keyword>
<dbReference type="Gene3D" id="1.20.81.30">
    <property type="entry name" value="Type II secretion system (T2SS), domain F"/>
    <property type="match status" value="1"/>
</dbReference>
<dbReference type="Proteomes" id="UP001205337">
    <property type="component" value="Unassembled WGS sequence"/>
</dbReference>
<feature type="transmembrane region" description="Helical" evidence="6">
    <location>
        <begin position="282"/>
        <end position="302"/>
    </location>
</feature>
<gene>
    <name evidence="8" type="ORF">NUH29_13640</name>
</gene>
<keyword evidence="5 6" id="KW-0472">Membrane</keyword>
<dbReference type="Pfam" id="PF00482">
    <property type="entry name" value="T2SSF"/>
    <property type="match status" value="1"/>
</dbReference>
<keyword evidence="2" id="KW-1003">Cell membrane</keyword>
<name>A0ABT1ZJ40_9MICO</name>
<dbReference type="InterPro" id="IPR018076">
    <property type="entry name" value="T2SS_GspF_dom"/>
</dbReference>
<dbReference type="PANTHER" id="PTHR35007:SF2">
    <property type="entry name" value="PILUS ASSEMBLE PROTEIN"/>
    <property type="match status" value="1"/>
</dbReference>
<reference evidence="8 9" key="1">
    <citation type="submission" date="2022-08" db="EMBL/GenBank/DDBJ databases">
        <authorList>
            <person name="Li F."/>
        </authorList>
    </citation>
    <scope>NUCLEOTIDE SEQUENCE [LARGE SCALE GENOMIC DNA]</scope>
    <source>
        <strain evidence="8 9">10F1B-8-1</strain>
    </source>
</reference>
<feature type="transmembrane region" description="Helical" evidence="6">
    <location>
        <begin position="110"/>
        <end position="128"/>
    </location>
</feature>
<evidence type="ECO:0000256" key="1">
    <source>
        <dbReference type="ARBA" id="ARBA00004651"/>
    </source>
</evidence>
<feature type="domain" description="Type II secretion system protein GspF" evidence="7">
    <location>
        <begin position="176"/>
        <end position="301"/>
    </location>
</feature>
<dbReference type="EMBL" id="JANTHX010000008">
    <property type="protein sequence ID" value="MCS0500590.1"/>
    <property type="molecule type" value="Genomic_DNA"/>
</dbReference>
<evidence type="ECO:0000313" key="8">
    <source>
        <dbReference type="EMBL" id="MCS0500590.1"/>
    </source>
</evidence>
<comment type="caution">
    <text evidence="8">The sequence shown here is derived from an EMBL/GenBank/DDBJ whole genome shotgun (WGS) entry which is preliminary data.</text>
</comment>
<keyword evidence="9" id="KW-1185">Reference proteome</keyword>
<evidence type="ECO:0000256" key="6">
    <source>
        <dbReference type="SAM" id="Phobius"/>
    </source>
</evidence>
<dbReference type="PANTHER" id="PTHR35007">
    <property type="entry name" value="INTEGRAL MEMBRANE PROTEIN-RELATED"/>
    <property type="match status" value="1"/>
</dbReference>